<accession>A0A9P3TB73</accession>
<reference evidence="2" key="2">
    <citation type="submission" date="2020-10" db="EMBL/GenBank/DDBJ databases">
        <authorList>
            <consortium name="NCBI Pathogen Detection Project"/>
        </authorList>
    </citation>
    <scope>NUCLEOTIDE SEQUENCE</scope>
    <source>
        <strain evidence="2">CAVp300</strain>
    </source>
</reference>
<keyword evidence="1" id="KW-0812">Transmembrane</keyword>
<dbReference type="RefSeq" id="WP_167337897.1">
    <property type="nucleotide sequence ID" value="NZ_CABMNU010000005.1"/>
</dbReference>
<feature type="transmembrane region" description="Helical" evidence="1">
    <location>
        <begin position="32"/>
        <end position="49"/>
    </location>
</feature>
<feature type="transmembrane region" description="Helical" evidence="1">
    <location>
        <begin position="7"/>
        <end position="26"/>
    </location>
</feature>
<comment type="caution">
    <text evidence="2">The sequence shown here is derived from an EMBL/GenBank/DDBJ whole genome shotgun (WGS) entry which is preliminary data.</text>
</comment>
<protein>
    <submittedName>
        <fullName evidence="2">Uncharacterized protein</fullName>
    </submittedName>
</protein>
<sequence length="55" mass="5999">MKRLIVGALKILVFVGGFTFYGLGMYPSVGGGFALFFLSLALLSAWIEIKSTIRK</sequence>
<proteinExistence type="predicted"/>
<dbReference type="Proteomes" id="UP000867740">
    <property type="component" value="Unassembled WGS sequence"/>
</dbReference>
<keyword evidence="1" id="KW-1133">Transmembrane helix</keyword>
<name>A0A9P3TB73_KLUIN</name>
<keyword evidence="1" id="KW-0472">Membrane</keyword>
<evidence type="ECO:0000313" key="3">
    <source>
        <dbReference type="Proteomes" id="UP000867740"/>
    </source>
</evidence>
<dbReference type="EMBL" id="DACSUM010000055">
    <property type="protein sequence ID" value="HAT3584352.1"/>
    <property type="molecule type" value="Genomic_DNA"/>
</dbReference>
<evidence type="ECO:0000313" key="2">
    <source>
        <dbReference type="EMBL" id="HAT3584352.1"/>
    </source>
</evidence>
<dbReference type="AlphaFoldDB" id="A0A9P3TB73"/>
<gene>
    <name evidence="2" type="ORF">I8531_004731</name>
</gene>
<reference evidence="2" key="1">
    <citation type="journal article" date="2018" name="Genome Biol.">
        <title>SKESA: strategic k-mer extension for scrupulous assemblies.</title>
        <authorList>
            <person name="Souvorov A."/>
            <person name="Agarwala R."/>
            <person name="Lipman D.J."/>
        </authorList>
    </citation>
    <scope>NUCLEOTIDE SEQUENCE</scope>
    <source>
        <strain evidence="2">CAVp300</strain>
    </source>
</reference>
<organism evidence="2 3">
    <name type="scientific">Kluyvera intermedia</name>
    <name type="common">Enterobacter intermedius</name>
    <dbReference type="NCBI Taxonomy" id="61648"/>
    <lineage>
        <taxon>Bacteria</taxon>
        <taxon>Pseudomonadati</taxon>
        <taxon>Pseudomonadota</taxon>
        <taxon>Gammaproteobacteria</taxon>
        <taxon>Enterobacterales</taxon>
        <taxon>Enterobacteriaceae</taxon>
        <taxon>Kluyvera</taxon>
    </lineage>
</organism>
<evidence type="ECO:0000256" key="1">
    <source>
        <dbReference type="SAM" id="Phobius"/>
    </source>
</evidence>